<evidence type="ECO:0000313" key="2">
    <source>
        <dbReference type="Proteomes" id="UP000678237"/>
    </source>
</evidence>
<sequence length="198" mass="23165">MERPQKPALRYRVREWIRRKKKLLPWFRPPKPIEKKPLPPNGLRILFYCNAGVTSAEVAGNLYLYWQRHPPGFPVTVDAAGHITGNPRAGDFMYHVRRADIVVPIIGHDEFGIKMGVQERGWRRNRRRKDAREIRRKRLEWYSGSAPKLSLNLGQHQPAELAQRIEAWVGARYILSGETFPPTAVDLDRLRQVWERSE</sequence>
<accession>A0A8T4L9Q5</accession>
<reference evidence="1" key="2">
    <citation type="submission" date="2021-05" db="EMBL/GenBank/DDBJ databases">
        <title>Protein family content uncovers lineage relationships and bacterial pathway maintenance mechanisms in DPANN archaea.</title>
        <authorList>
            <person name="Castelle C.J."/>
            <person name="Meheust R."/>
            <person name="Jaffe A.L."/>
            <person name="Seitz K."/>
            <person name="Gong X."/>
            <person name="Baker B.J."/>
            <person name="Banfield J.F."/>
        </authorList>
    </citation>
    <scope>NUCLEOTIDE SEQUENCE</scope>
    <source>
        <strain evidence="1">RIFCSPLOWO2_01_FULL_58_19</strain>
    </source>
</reference>
<dbReference type="EMBL" id="JAGVWE010000005">
    <property type="protein sequence ID" value="MBS3063434.1"/>
    <property type="molecule type" value="Genomic_DNA"/>
</dbReference>
<dbReference type="Proteomes" id="UP000678237">
    <property type="component" value="Unassembled WGS sequence"/>
</dbReference>
<proteinExistence type="predicted"/>
<comment type="caution">
    <text evidence="1">The sequence shown here is derived from an EMBL/GenBank/DDBJ whole genome shotgun (WGS) entry which is preliminary data.</text>
</comment>
<name>A0A8T4L9Q5_9ARCH</name>
<reference evidence="1" key="1">
    <citation type="submission" date="2021-03" db="EMBL/GenBank/DDBJ databases">
        <authorList>
            <person name="Jaffe A."/>
        </authorList>
    </citation>
    <scope>NUCLEOTIDE SEQUENCE</scope>
    <source>
        <strain evidence="1">RIFCSPLOWO2_01_FULL_58_19</strain>
    </source>
</reference>
<gene>
    <name evidence="1" type="ORF">J4203_06195</name>
</gene>
<dbReference type="AlphaFoldDB" id="A0A8T4L9Q5"/>
<evidence type="ECO:0000313" key="1">
    <source>
        <dbReference type="EMBL" id="MBS3063434.1"/>
    </source>
</evidence>
<organism evidence="1 2">
    <name type="scientific">Candidatus Iainarchaeum sp</name>
    <dbReference type="NCBI Taxonomy" id="3101447"/>
    <lineage>
        <taxon>Archaea</taxon>
        <taxon>Candidatus Iainarchaeota</taxon>
        <taxon>Candidatus Iainarchaeia</taxon>
        <taxon>Candidatus Iainarchaeales</taxon>
        <taxon>Candidatus Iainarchaeaceae</taxon>
        <taxon>Candidatus Iainarchaeum</taxon>
    </lineage>
</organism>
<protein>
    <submittedName>
        <fullName evidence="1">Uncharacterized protein</fullName>
    </submittedName>
</protein>